<keyword evidence="8" id="KW-0378">Hydrolase</keyword>
<reference evidence="17 18" key="1">
    <citation type="submission" date="2019-01" db="EMBL/GenBank/DDBJ databases">
        <title>Lacibacter sp. strain TTM-7.</title>
        <authorList>
            <person name="Chen W.-M."/>
        </authorList>
    </citation>
    <scope>NUCLEOTIDE SEQUENCE [LARGE SCALE GENOMIC DNA]</scope>
    <source>
        <strain evidence="17 18">TTM-7</strain>
    </source>
</reference>
<dbReference type="NCBIfam" id="TIGR03423">
    <property type="entry name" value="pbp2_mrdA"/>
    <property type="match status" value="1"/>
</dbReference>
<dbReference type="OrthoDB" id="9766847at2"/>
<evidence type="ECO:0000256" key="14">
    <source>
        <dbReference type="SAM" id="Phobius"/>
    </source>
</evidence>
<dbReference type="GO" id="GO:0071555">
    <property type="term" value="P:cell wall organization"/>
    <property type="evidence" value="ECO:0007669"/>
    <property type="project" value="UniProtKB-KW"/>
</dbReference>
<keyword evidence="3" id="KW-1003">Cell membrane</keyword>
<dbReference type="SUPFAM" id="SSF56601">
    <property type="entry name" value="beta-lactamase/transpeptidase-like"/>
    <property type="match status" value="1"/>
</dbReference>
<comment type="caution">
    <text evidence="17">The sequence shown here is derived from an EMBL/GenBank/DDBJ whole genome shotgun (WGS) entry which is preliminary data.</text>
</comment>
<evidence type="ECO:0000256" key="1">
    <source>
        <dbReference type="ARBA" id="ARBA00004167"/>
    </source>
</evidence>
<evidence type="ECO:0000256" key="7">
    <source>
        <dbReference type="ARBA" id="ARBA00022692"/>
    </source>
</evidence>
<dbReference type="InterPro" id="IPR012338">
    <property type="entry name" value="Beta-lactam/transpept-like"/>
</dbReference>
<dbReference type="Pfam" id="PF03717">
    <property type="entry name" value="PBP_dimer"/>
    <property type="match status" value="1"/>
</dbReference>
<gene>
    <name evidence="17" type="primary">mrdA</name>
    <name evidence="17" type="ORF">ESA94_14675</name>
</gene>
<evidence type="ECO:0000256" key="9">
    <source>
        <dbReference type="ARBA" id="ARBA00022960"/>
    </source>
</evidence>
<dbReference type="InterPro" id="IPR017790">
    <property type="entry name" value="Penicillin-binding_protein_2"/>
</dbReference>
<sequence>MAEFNQSRQITIRLIIAIVFAIILVRLMTLQLFTSKYAKLANDQAILRKIVYPSRGIIFDRKGKAILDNVTMYDLMVTPSQLKGVDTFSLCRILEIDTAEFKQRVLTAIIKNSRNRPSVFEALLTPAKYAKVNENLFRFQPAFFLQERPIRSYPFKAAAHLLGYVGEVDSGMLKRSNFFYQMGDFAGRSGLESYYEKVLMGQRGIQYILRDNFNRPIGPYENGEFDTASVAGRHLNTYIDIEVQQLAEKLMHGKVGSVVAIEPKTGGIIAMTSGPTYDPNELTGTESRKNFSRLFLDAASPLLNRGMQGVYPPGSTFKPLGALVALDEGLITPDFGYACFGRYGPCGRPACTHSGGGHAANLSLSIANSCNSYYAHVLRMALDNKKFGNIEGGLMKWKEYMSGFGLGHRLGIDLPGEYSGYIPDTARYNKVFRKGGWSSCTIASLGIGQGEIQATPLQMANAICLIANRGWYYTPHFVKDIEGETKEDTILNKYRQKISPLHIPNDYYQAVIDGMEMVVTNGTARNAAIDGYAVCAKTGTVENYFKNKKQQNHSFFVAFAPKDDPKIAICVVVENAGFGSTWAAPIASLLMEKFLNDSIAGDRRKAEIERISNVVITPARIKYEMHKRDSIRQAKDSLQRKRTRLDTTAIGFVHPSTTLPVKQPAREMPQRINWFAILPADRFNVYNYTQPQQRTA</sequence>
<dbReference type="EMBL" id="SDHW01000004">
    <property type="protein sequence ID" value="RXK59375.1"/>
    <property type="molecule type" value="Genomic_DNA"/>
</dbReference>
<organism evidence="17 18">
    <name type="scientific">Lacibacter luteus</name>
    <dbReference type="NCBI Taxonomy" id="2508719"/>
    <lineage>
        <taxon>Bacteria</taxon>
        <taxon>Pseudomonadati</taxon>
        <taxon>Bacteroidota</taxon>
        <taxon>Chitinophagia</taxon>
        <taxon>Chitinophagales</taxon>
        <taxon>Chitinophagaceae</taxon>
        <taxon>Lacibacter</taxon>
    </lineage>
</organism>
<accession>A0A4Q1CGT8</accession>
<dbReference type="Proteomes" id="UP000290204">
    <property type="component" value="Unassembled WGS sequence"/>
</dbReference>
<dbReference type="InterPro" id="IPR001460">
    <property type="entry name" value="PCN-bd_Tpept"/>
</dbReference>
<protein>
    <submittedName>
        <fullName evidence="17">Penicillin-binding protein 2</fullName>
    </submittedName>
</protein>
<dbReference type="RefSeq" id="WP_129131678.1">
    <property type="nucleotide sequence ID" value="NZ_SDHW01000004.1"/>
</dbReference>
<evidence type="ECO:0000256" key="12">
    <source>
        <dbReference type="ARBA" id="ARBA00023136"/>
    </source>
</evidence>
<evidence type="ECO:0000259" key="16">
    <source>
        <dbReference type="Pfam" id="PF03717"/>
    </source>
</evidence>
<dbReference type="PANTHER" id="PTHR30627:SF2">
    <property type="entry name" value="PEPTIDOGLYCAN D,D-TRANSPEPTIDASE MRDA"/>
    <property type="match status" value="1"/>
</dbReference>
<evidence type="ECO:0000256" key="13">
    <source>
        <dbReference type="ARBA" id="ARBA00023316"/>
    </source>
</evidence>
<dbReference type="Gene3D" id="3.40.710.10">
    <property type="entry name" value="DD-peptidase/beta-lactamase superfamily"/>
    <property type="match status" value="1"/>
</dbReference>
<dbReference type="PANTHER" id="PTHR30627">
    <property type="entry name" value="PEPTIDOGLYCAN D,D-TRANSPEPTIDASE"/>
    <property type="match status" value="1"/>
</dbReference>
<dbReference type="GO" id="GO:0071972">
    <property type="term" value="F:peptidoglycan L,D-transpeptidase activity"/>
    <property type="evidence" value="ECO:0007669"/>
    <property type="project" value="TreeGrafter"/>
</dbReference>
<evidence type="ECO:0000256" key="11">
    <source>
        <dbReference type="ARBA" id="ARBA00022989"/>
    </source>
</evidence>
<dbReference type="InterPro" id="IPR036138">
    <property type="entry name" value="PBP_dimer_sf"/>
</dbReference>
<evidence type="ECO:0000256" key="8">
    <source>
        <dbReference type="ARBA" id="ARBA00022801"/>
    </source>
</evidence>
<keyword evidence="13" id="KW-0961">Cell wall biogenesis/degradation</keyword>
<keyword evidence="18" id="KW-1185">Reference proteome</keyword>
<comment type="subcellular location">
    <subcellularLocation>
        <location evidence="2">Cell membrane</location>
    </subcellularLocation>
    <subcellularLocation>
        <location evidence="1">Membrane</location>
        <topology evidence="1">Single-pass membrane protein</topology>
    </subcellularLocation>
</comment>
<dbReference type="GO" id="GO:0008658">
    <property type="term" value="F:penicillin binding"/>
    <property type="evidence" value="ECO:0007669"/>
    <property type="project" value="InterPro"/>
</dbReference>
<dbReference type="GO" id="GO:0009002">
    <property type="term" value="F:serine-type D-Ala-D-Ala carboxypeptidase activity"/>
    <property type="evidence" value="ECO:0007669"/>
    <property type="project" value="InterPro"/>
</dbReference>
<evidence type="ECO:0000256" key="6">
    <source>
        <dbReference type="ARBA" id="ARBA00022670"/>
    </source>
</evidence>
<name>A0A4Q1CGT8_9BACT</name>
<dbReference type="GO" id="GO:0006508">
    <property type="term" value="P:proteolysis"/>
    <property type="evidence" value="ECO:0007669"/>
    <property type="project" value="UniProtKB-KW"/>
</dbReference>
<evidence type="ECO:0000256" key="3">
    <source>
        <dbReference type="ARBA" id="ARBA00022475"/>
    </source>
</evidence>
<keyword evidence="4" id="KW-0997">Cell inner membrane</keyword>
<dbReference type="Gene3D" id="3.30.1390.30">
    <property type="entry name" value="Penicillin-binding protein 2a, domain 3"/>
    <property type="match status" value="1"/>
</dbReference>
<evidence type="ECO:0000259" key="15">
    <source>
        <dbReference type="Pfam" id="PF00905"/>
    </source>
</evidence>
<keyword evidence="6" id="KW-0645">Protease</keyword>
<evidence type="ECO:0000256" key="2">
    <source>
        <dbReference type="ARBA" id="ARBA00004236"/>
    </source>
</evidence>
<keyword evidence="9" id="KW-0133">Cell shape</keyword>
<dbReference type="SUPFAM" id="SSF56519">
    <property type="entry name" value="Penicillin binding protein dimerisation domain"/>
    <property type="match status" value="1"/>
</dbReference>
<dbReference type="AlphaFoldDB" id="A0A4Q1CGT8"/>
<keyword evidence="12 14" id="KW-0472">Membrane</keyword>
<dbReference type="InterPro" id="IPR005311">
    <property type="entry name" value="PBP_dimer"/>
</dbReference>
<feature type="domain" description="Penicillin-binding protein dimerisation" evidence="16">
    <location>
        <begin position="52"/>
        <end position="217"/>
    </location>
</feature>
<keyword evidence="10" id="KW-0573">Peptidoglycan synthesis</keyword>
<feature type="transmembrane region" description="Helical" evidence="14">
    <location>
        <begin position="12"/>
        <end position="33"/>
    </location>
</feature>
<keyword evidence="7 14" id="KW-0812">Transmembrane</keyword>
<proteinExistence type="predicted"/>
<keyword evidence="5" id="KW-0121">Carboxypeptidase</keyword>
<evidence type="ECO:0000256" key="5">
    <source>
        <dbReference type="ARBA" id="ARBA00022645"/>
    </source>
</evidence>
<evidence type="ECO:0000256" key="4">
    <source>
        <dbReference type="ARBA" id="ARBA00022519"/>
    </source>
</evidence>
<dbReference type="GO" id="GO:0009252">
    <property type="term" value="P:peptidoglycan biosynthetic process"/>
    <property type="evidence" value="ECO:0007669"/>
    <property type="project" value="UniProtKB-KW"/>
</dbReference>
<evidence type="ECO:0000313" key="17">
    <source>
        <dbReference type="EMBL" id="RXK59375.1"/>
    </source>
</evidence>
<feature type="domain" description="Penicillin-binding protein transpeptidase" evidence="15">
    <location>
        <begin position="256"/>
        <end position="592"/>
    </location>
</feature>
<dbReference type="InterPro" id="IPR050515">
    <property type="entry name" value="Beta-lactam/transpept"/>
</dbReference>
<dbReference type="Pfam" id="PF00905">
    <property type="entry name" value="Transpeptidase"/>
    <property type="match status" value="1"/>
</dbReference>
<dbReference type="GO" id="GO:0005886">
    <property type="term" value="C:plasma membrane"/>
    <property type="evidence" value="ECO:0007669"/>
    <property type="project" value="UniProtKB-SubCell"/>
</dbReference>
<dbReference type="Gene3D" id="3.90.1310.10">
    <property type="entry name" value="Penicillin-binding protein 2a (Domain 2)"/>
    <property type="match status" value="1"/>
</dbReference>
<evidence type="ECO:0000256" key="10">
    <source>
        <dbReference type="ARBA" id="ARBA00022984"/>
    </source>
</evidence>
<evidence type="ECO:0000313" key="18">
    <source>
        <dbReference type="Proteomes" id="UP000290204"/>
    </source>
</evidence>
<dbReference type="GO" id="GO:0008360">
    <property type="term" value="P:regulation of cell shape"/>
    <property type="evidence" value="ECO:0007669"/>
    <property type="project" value="UniProtKB-KW"/>
</dbReference>
<keyword evidence="11 14" id="KW-1133">Transmembrane helix</keyword>